<dbReference type="PANTHER" id="PTHR11825">
    <property type="entry name" value="SUBGROUP IIII AMINOTRANSFERASE"/>
    <property type="match status" value="1"/>
</dbReference>
<dbReference type="PIRSF" id="PIRSF006468">
    <property type="entry name" value="BCAT1"/>
    <property type="match status" value="1"/>
</dbReference>
<evidence type="ECO:0000256" key="10">
    <source>
        <dbReference type="ARBA" id="ARBA00022898"/>
    </source>
</evidence>
<sequence>MTESTVRQLSELEEAAAVPVPNADEVASRFPVSQNPTPASDEERAQALRDLDFGTTFSDHLAIEAWNPEEGWHGRSVEAYAPLALDPSAAVLHYGQEIFEGLKAYRWADGSVWTFRPTFNAARMNQSAVRMAMPSLPVEDFLGSIVQLVRVDANWVPSIPDSALYLRPMMIASEPFLGVRPAREYLYLVIASPVGPYFKGGLKPVSIWVSTDYHRAAPGGTGAAKTGGNYAASLLPQQLAAQQGFDQVCYLDAATNSVLEELGGMNVFVRRADGTVLTPALSGSILEGGTRSAIMQLLADRGVPVTETALSLAELVAGIEAGEITEMFACGTAAVVTPIGRIAGDGFDFTLPGTELTAAIHDELGGIQRGLVPDRHGWMYRLV</sequence>
<evidence type="ECO:0000256" key="12">
    <source>
        <dbReference type="ARBA" id="ARBA00048212"/>
    </source>
</evidence>
<dbReference type="RefSeq" id="WP_350257726.1">
    <property type="nucleotide sequence ID" value="NZ_CP138335.1"/>
</dbReference>
<comment type="similarity">
    <text evidence="5">Belongs to the class-IV pyridoxal-phosphate-dependent aminotransferase family.</text>
</comment>
<organism evidence="17">
    <name type="scientific">Scrofimicrobium appendicitidis</name>
    <dbReference type="NCBI Taxonomy" id="3079930"/>
    <lineage>
        <taxon>Bacteria</taxon>
        <taxon>Bacillati</taxon>
        <taxon>Actinomycetota</taxon>
        <taxon>Actinomycetes</taxon>
        <taxon>Actinomycetales</taxon>
        <taxon>Actinomycetaceae</taxon>
        <taxon>Scrofimicrobium</taxon>
    </lineage>
</organism>
<evidence type="ECO:0000256" key="4">
    <source>
        <dbReference type="ARBA" id="ARBA00005072"/>
    </source>
</evidence>
<evidence type="ECO:0000256" key="16">
    <source>
        <dbReference type="SAM" id="MobiDB-lite"/>
    </source>
</evidence>
<dbReference type="Pfam" id="PF01063">
    <property type="entry name" value="Aminotran_4"/>
    <property type="match status" value="1"/>
</dbReference>
<evidence type="ECO:0000256" key="8">
    <source>
        <dbReference type="ARBA" id="ARBA00022605"/>
    </source>
</evidence>
<keyword evidence="9 17" id="KW-0808">Transferase</keyword>
<feature type="region of interest" description="Disordered" evidence="16">
    <location>
        <begin position="1"/>
        <end position="20"/>
    </location>
</feature>
<dbReference type="InterPro" id="IPR036038">
    <property type="entry name" value="Aminotransferase-like"/>
</dbReference>
<dbReference type="GO" id="GO:0008652">
    <property type="term" value="P:amino acid biosynthetic process"/>
    <property type="evidence" value="ECO:0007669"/>
    <property type="project" value="UniProtKB-KW"/>
</dbReference>
<dbReference type="NCBIfam" id="NF009897">
    <property type="entry name" value="PRK13357.1"/>
    <property type="match status" value="1"/>
</dbReference>
<evidence type="ECO:0000256" key="9">
    <source>
        <dbReference type="ARBA" id="ARBA00022679"/>
    </source>
</evidence>
<keyword evidence="11" id="KW-0100">Branched-chain amino acid biosynthesis</keyword>
<dbReference type="SUPFAM" id="SSF56752">
    <property type="entry name" value="D-aminoacid aminotransferase-like PLP-dependent enzymes"/>
    <property type="match status" value="1"/>
</dbReference>
<gene>
    <name evidence="17" type="ORF">SAC06_07690</name>
</gene>
<name>A0AAU7V5I0_9ACTO</name>
<dbReference type="NCBIfam" id="TIGR01123">
    <property type="entry name" value="ilvE_II"/>
    <property type="match status" value="1"/>
</dbReference>
<dbReference type="InterPro" id="IPR001544">
    <property type="entry name" value="Aminotrans_IV"/>
</dbReference>
<evidence type="ECO:0000256" key="15">
    <source>
        <dbReference type="PIRSR" id="PIRSR006468-1"/>
    </source>
</evidence>
<dbReference type="GO" id="GO:0004084">
    <property type="term" value="F:branched-chain-amino-acid transaminase activity"/>
    <property type="evidence" value="ECO:0007669"/>
    <property type="project" value="UniProtKB-EC"/>
</dbReference>
<comment type="catalytic activity">
    <reaction evidence="14">
        <text>L-leucine + 2-oxoglutarate = 4-methyl-2-oxopentanoate + L-glutamate</text>
        <dbReference type="Rhea" id="RHEA:18321"/>
        <dbReference type="ChEBI" id="CHEBI:16810"/>
        <dbReference type="ChEBI" id="CHEBI:17865"/>
        <dbReference type="ChEBI" id="CHEBI:29985"/>
        <dbReference type="ChEBI" id="CHEBI:57427"/>
        <dbReference type="EC" id="2.6.1.42"/>
    </reaction>
</comment>
<keyword evidence="10" id="KW-0663">Pyridoxal phosphate</keyword>
<protein>
    <recommendedName>
        <fullName evidence="6">branched-chain-amino-acid transaminase</fullName>
        <ecNumber evidence="6">2.6.1.42</ecNumber>
    </recommendedName>
</protein>
<comment type="catalytic activity">
    <reaction evidence="12">
        <text>L-valine + 2-oxoglutarate = 3-methyl-2-oxobutanoate + L-glutamate</text>
        <dbReference type="Rhea" id="RHEA:24813"/>
        <dbReference type="ChEBI" id="CHEBI:11851"/>
        <dbReference type="ChEBI" id="CHEBI:16810"/>
        <dbReference type="ChEBI" id="CHEBI:29985"/>
        <dbReference type="ChEBI" id="CHEBI:57762"/>
        <dbReference type="EC" id="2.6.1.42"/>
    </reaction>
</comment>
<dbReference type="InterPro" id="IPR043131">
    <property type="entry name" value="BCAT-like_N"/>
</dbReference>
<dbReference type="Gene3D" id="3.30.470.10">
    <property type="match status" value="1"/>
</dbReference>
<dbReference type="CDD" id="cd01557">
    <property type="entry name" value="BCAT_beta_family"/>
    <property type="match status" value="1"/>
</dbReference>
<evidence type="ECO:0000256" key="11">
    <source>
        <dbReference type="ARBA" id="ARBA00023304"/>
    </source>
</evidence>
<dbReference type="AlphaFoldDB" id="A0AAU7V5I0"/>
<dbReference type="InterPro" id="IPR033939">
    <property type="entry name" value="BCAT_family"/>
</dbReference>
<dbReference type="EMBL" id="CP138335">
    <property type="protein sequence ID" value="XBW07521.1"/>
    <property type="molecule type" value="Genomic_DNA"/>
</dbReference>
<reference evidence="17" key="1">
    <citation type="submission" date="2023-11" db="EMBL/GenBank/DDBJ databases">
        <title>Scrofimicrobium hongkongense sp. nov., isolated from a patient with peritonitis.</title>
        <authorList>
            <person name="Lao H.Y."/>
            <person name="Wong A.Y.P."/>
            <person name="Ng T.L."/>
            <person name="Wong R.Y.L."/>
            <person name="Yau M.C.Y."/>
            <person name="Lam J.Y.W."/>
            <person name="Siu G.K.H."/>
        </authorList>
    </citation>
    <scope>NUCLEOTIDE SEQUENCE</scope>
    <source>
        <strain evidence="17">R131</strain>
    </source>
</reference>
<comment type="pathway">
    <text evidence="2">Amino-acid biosynthesis; L-isoleucine biosynthesis; L-isoleucine from 2-oxobutanoate: step 4/4.</text>
</comment>
<evidence type="ECO:0000256" key="5">
    <source>
        <dbReference type="ARBA" id="ARBA00009320"/>
    </source>
</evidence>
<evidence type="ECO:0000256" key="7">
    <source>
        <dbReference type="ARBA" id="ARBA00022576"/>
    </source>
</evidence>
<comment type="cofactor">
    <cofactor evidence="1">
        <name>pyridoxal 5'-phosphate</name>
        <dbReference type="ChEBI" id="CHEBI:597326"/>
    </cofactor>
</comment>
<evidence type="ECO:0000256" key="13">
    <source>
        <dbReference type="ARBA" id="ARBA00048798"/>
    </source>
</evidence>
<keyword evidence="7 17" id="KW-0032">Aminotransferase</keyword>
<evidence type="ECO:0000313" key="17">
    <source>
        <dbReference type="EMBL" id="XBW07521.1"/>
    </source>
</evidence>
<comment type="pathway">
    <text evidence="3">Amino-acid biosynthesis; L-valine biosynthesis; L-valine from pyruvate: step 4/4.</text>
</comment>
<evidence type="ECO:0000256" key="6">
    <source>
        <dbReference type="ARBA" id="ARBA00013053"/>
    </source>
</evidence>
<proteinExistence type="inferred from homology"/>
<comment type="catalytic activity">
    <reaction evidence="13">
        <text>L-isoleucine + 2-oxoglutarate = (S)-3-methyl-2-oxopentanoate + L-glutamate</text>
        <dbReference type="Rhea" id="RHEA:24801"/>
        <dbReference type="ChEBI" id="CHEBI:16810"/>
        <dbReference type="ChEBI" id="CHEBI:29985"/>
        <dbReference type="ChEBI" id="CHEBI:35146"/>
        <dbReference type="ChEBI" id="CHEBI:58045"/>
        <dbReference type="EC" id="2.6.1.42"/>
    </reaction>
</comment>
<evidence type="ECO:0000256" key="14">
    <source>
        <dbReference type="ARBA" id="ARBA00049229"/>
    </source>
</evidence>
<dbReference type="EC" id="2.6.1.42" evidence="6"/>
<dbReference type="PANTHER" id="PTHR11825:SF44">
    <property type="entry name" value="BRANCHED-CHAIN-AMINO-ACID AMINOTRANSFERASE"/>
    <property type="match status" value="1"/>
</dbReference>
<evidence type="ECO:0000256" key="1">
    <source>
        <dbReference type="ARBA" id="ARBA00001933"/>
    </source>
</evidence>
<dbReference type="Gene3D" id="3.20.10.10">
    <property type="entry name" value="D-amino Acid Aminotransferase, subunit A, domain 2"/>
    <property type="match status" value="1"/>
</dbReference>
<evidence type="ECO:0000256" key="3">
    <source>
        <dbReference type="ARBA" id="ARBA00004931"/>
    </source>
</evidence>
<dbReference type="KEGG" id="sapp:SAC06_07690"/>
<evidence type="ECO:0000256" key="2">
    <source>
        <dbReference type="ARBA" id="ARBA00004824"/>
    </source>
</evidence>
<accession>A0AAU7V5I0</accession>
<dbReference type="InterPro" id="IPR005786">
    <property type="entry name" value="B_amino_transII"/>
</dbReference>
<keyword evidence="8" id="KW-0028">Amino-acid biosynthesis</keyword>
<dbReference type="InterPro" id="IPR043132">
    <property type="entry name" value="BCAT-like_C"/>
</dbReference>
<feature type="modified residue" description="N6-(pyridoxal phosphate)lysine" evidence="15">
    <location>
        <position position="225"/>
    </location>
</feature>
<dbReference type="GO" id="GO:0009082">
    <property type="term" value="P:branched-chain amino acid biosynthetic process"/>
    <property type="evidence" value="ECO:0007669"/>
    <property type="project" value="UniProtKB-KW"/>
</dbReference>
<comment type="pathway">
    <text evidence="4">Amino-acid biosynthesis; L-leucine biosynthesis; L-leucine from 3-methyl-2-oxobutanoate: step 4/4.</text>
</comment>